<feature type="signal peptide" evidence="2">
    <location>
        <begin position="1"/>
        <end position="18"/>
    </location>
</feature>
<feature type="region of interest" description="Disordered" evidence="1">
    <location>
        <begin position="339"/>
        <end position="359"/>
    </location>
</feature>
<evidence type="ECO:0000313" key="5">
    <source>
        <dbReference type="Proteomes" id="UP001157938"/>
    </source>
</evidence>
<protein>
    <submittedName>
        <fullName evidence="4">Uncharacterized protein</fullName>
    </submittedName>
</protein>
<accession>A0AAV0TG17</accession>
<proteinExistence type="predicted"/>
<feature type="compositionally biased region" description="Basic and acidic residues" evidence="1">
    <location>
        <begin position="339"/>
        <end position="352"/>
    </location>
</feature>
<feature type="region of interest" description="Disordered" evidence="1">
    <location>
        <begin position="112"/>
        <end position="139"/>
    </location>
</feature>
<evidence type="ECO:0000256" key="2">
    <source>
        <dbReference type="SAM" id="SignalP"/>
    </source>
</evidence>
<dbReference type="EMBL" id="CANTFK010000661">
    <property type="protein sequence ID" value="CAI5721354.1"/>
    <property type="molecule type" value="Genomic_DNA"/>
</dbReference>
<organism evidence="4 6">
    <name type="scientific">Peronospora farinosa</name>
    <dbReference type="NCBI Taxonomy" id="134698"/>
    <lineage>
        <taxon>Eukaryota</taxon>
        <taxon>Sar</taxon>
        <taxon>Stramenopiles</taxon>
        <taxon>Oomycota</taxon>
        <taxon>Peronosporomycetes</taxon>
        <taxon>Peronosporales</taxon>
        <taxon>Peronosporaceae</taxon>
        <taxon>Peronospora</taxon>
    </lineage>
</organism>
<name>A0AAV0TG17_9STRA</name>
<dbReference type="Proteomes" id="UP001159659">
    <property type="component" value="Unassembled WGS sequence"/>
</dbReference>
<sequence length="359" mass="39814">MQVFVGTVAAVVLSSALCAGAPRVAIQVISRPRQEEVDAPILGPIPSRDPLPAFQGPFIDDMKSMPCVQEEREIQPGTAYFLDLCVLENVTLTAKTEEDVEEIEDVELDVSGSLSERPDATKDEDDITATMKKDPATKEKEEPEIPLVLGIFRGWHIDPITLAYKYMIYDDGDKCMDNDHYSIHVELIPSSNPDSDTKLFGLKKSGMCMFTASLLTYVPKEDRVAGRGIHTPGVIDISDAEASLPEVCGKMKCRYEDISNRVRDLSNQIHGVRTSILARSIEESTLFTNMTLEASRNTLESANQIVEKSLELFHEIEDLQRSLTNNFVGREEVAKKEIAEENEKEKKEKHAADAILAAG</sequence>
<gene>
    <name evidence="3" type="ORF">PFR001_LOCUS8280</name>
    <name evidence="4" type="ORF">PFR002_LOCUS4197</name>
</gene>
<dbReference type="EMBL" id="CAKLBC010001663">
    <property type="protein sequence ID" value="CAH0493121.1"/>
    <property type="molecule type" value="Genomic_DNA"/>
</dbReference>
<evidence type="ECO:0000313" key="3">
    <source>
        <dbReference type="EMBL" id="CAH0493121.1"/>
    </source>
</evidence>
<comment type="caution">
    <text evidence="4">The sequence shown here is derived from an EMBL/GenBank/DDBJ whole genome shotgun (WGS) entry which is preliminary data.</text>
</comment>
<keyword evidence="2" id="KW-0732">Signal</keyword>
<keyword evidence="5" id="KW-1185">Reference proteome</keyword>
<dbReference type="AlphaFoldDB" id="A0AAV0TG17"/>
<reference evidence="4" key="2">
    <citation type="submission" date="2022-12" db="EMBL/GenBank/DDBJ databases">
        <authorList>
            <person name="Webb A."/>
        </authorList>
    </citation>
    <scope>NUCLEOTIDE SEQUENCE</scope>
    <source>
        <strain evidence="4">Pf2</strain>
    </source>
</reference>
<evidence type="ECO:0000313" key="4">
    <source>
        <dbReference type="EMBL" id="CAI5721354.1"/>
    </source>
</evidence>
<evidence type="ECO:0000313" key="6">
    <source>
        <dbReference type="Proteomes" id="UP001159659"/>
    </source>
</evidence>
<evidence type="ECO:0000256" key="1">
    <source>
        <dbReference type="SAM" id="MobiDB-lite"/>
    </source>
</evidence>
<dbReference type="Proteomes" id="UP001157938">
    <property type="component" value="Unassembled WGS sequence"/>
</dbReference>
<reference evidence="3 5" key="1">
    <citation type="submission" date="2021-11" db="EMBL/GenBank/DDBJ databases">
        <authorList>
            <person name="Islam A."/>
            <person name="Islam S."/>
            <person name="Flora M.S."/>
            <person name="Rahman M."/>
            <person name="Ziaur R.M."/>
            <person name="Epstein J.H."/>
            <person name="Hassan M."/>
            <person name="Klassen M."/>
            <person name="Woodard K."/>
            <person name="Webb A."/>
            <person name="Webby R.J."/>
            <person name="El Zowalaty M.E."/>
        </authorList>
    </citation>
    <scope>NUCLEOTIDE SEQUENCE [LARGE SCALE GENOMIC DNA]</scope>
    <source>
        <strain evidence="3">Pf1</strain>
    </source>
</reference>
<feature type="chain" id="PRO_5043538716" evidence="2">
    <location>
        <begin position="19"/>
        <end position="359"/>
    </location>
</feature>